<dbReference type="Proteomes" id="UP000290289">
    <property type="component" value="Chromosome 6"/>
</dbReference>
<dbReference type="GO" id="GO:0003676">
    <property type="term" value="F:nucleic acid binding"/>
    <property type="evidence" value="ECO:0007669"/>
    <property type="project" value="InterPro"/>
</dbReference>
<dbReference type="InterPro" id="IPR044730">
    <property type="entry name" value="RNase_H-like_dom_plant"/>
</dbReference>
<dbReference type="Pfam" id="PF13456">
    <property type="entry name" value="RVT_3"/>
    <property type="match status" value="1"/>
</dbReference>
<dbReference type="AlphaFoldDB" id="A0A498JPC0"/>
<name>A0A498JPC0_MALDO</name>
<dbReference type="InterPro" id="IPR012337">
    <property type="entry name" value="RNaseH-like_sf"/>
</dbReference>
<evidence type="ECO:0000313" key="2">
    <source>
        <dbReference type="EMBL" id="RXH96906.1"/>
    </source>
</evidence>
<keyword evidence="3" id="KW-1185">Reference proteome</keyword>
<evidence type="ECO:0000313" key="3">
    <source>
        <dbReference type="Proteomes" id="UP000290289"/>
    </source>
</evidence>
<dbReference type="EMBL" id="RDQH01000332">
    <property type="protein sequence ID" value="RXH96906.1"/>
    <property type="molecule type" value="Genomic_DNA"/>
</dbReference>
<dbReference type="SUPFAM" id="SSF53098">
    <property type="entry name" value="Ribonuclease H-like"/>
    <property type="match status" value="1"/>
</dbReference>
<feature type="domain" description="RNase H type-1" evidence="1">
    <location>
        <begin position="11"/>
        <end position="81"/>
    </location>
</feature>
<dbReference type="GO" id="GO:0004523">
    <property type="term" value="F:RNA-DNA hybrid ribonuclease activity"/>
    <property type="evidence" value="ECO:0007669"/>
    <property type="project" value="InterPro"/>
</dbReference>
<comment type="caution">
    <text evidence="2">The sequence shown here is derived from an EMBL/GenBank/DDBJ whole genome shotgun (WGS) entry which is preliminary data.</text>
</comment>
<protein>
    <recommendedName>
        <fullName evidence="1">RNase H type-1 domain-containing protein</fullName>
    </recommendedName>
</protein>
<dbReference type="PANTHER" id="PTHR47074">
    <property type="entry name" value="BNAC02G40300D PROTEIN"/>
    <property type="match status" value="1"/>
</dbReference>
<dbReference type="CDD" id="cd06222">
    <property type="entry name" value="RNase_H_like"/>
    <property type="match status" value="1"/>
</dbReference>
<reference evidence="2 3" key="1">
    <citation type="submission" date="2018-10" db="EMBL/GenBank/DDBJ databases">
        <title>A high-quality apple genome assembly.</title>
        <authorList>
            <person name="Hu J."/>
        </authorList>
    </citation>
    <scope>NUCLEOTIDE SEQUENCE [LARGE SCALE GENOMIC DNA]</scope>
    <source>
        <strain evidence="3">cv. HFTH1</strain>
        <tissue evidence="2">Young leaf</tissue>
    </source>
</reference>
<organism evidence="2 3">
    <name type="scientific">Malus domestica</name>
    <name type="common">Apple</name>
    <name type="synonym">Pyrus malus</name>
    <dbReference type="NCBI Taxonomy" id="3750"/>
    <lineage>
        <taxon>Eukaryota</taxon>
        <taxon>Viridiplantae</taxon>
        <taxon>Streptophyta</taxon>
        <taxon>Embryophyta</taxon>
        <taxon>Tracheophyta</taxon>
        <taxon>Spermatophyta</taxon>
        <taxon>Magnoliopsida</taxon>
        <taxon>eudicotyledons</taxon>
        <taxon>Gunneridae</taxon>
        <taxon>Pentapetalae</taxon>
        <taxon>rosids</taxon>
        <taxon>fabids</taxon>
        <taxon>Rosales</taxon>
        <taxon>Rosaceae</taxon>
        <taxon>Amygdaloideae</taxon>
        <taxon>Maleae</taxon>
        <taxon>Malus</taxon>
    </lineage>
</organism>
<evidence type="ECO:0000259" key="1">
    <source>
        <dbReference type="Pfam" id="PF13456"/>
    </source>
</evidence>
<proteinExistence type="predicted"/>
<gene>
    <name evidence="2" type="ORF">DVH24_009748</name>
</gene>
<dbReference type="InterPro" id="IPR002156">
    <property type="entry name" value="RNaseH_domain"/>
</dbReference>
<dbReference type="Gene3D" id="3.30.420.10">
    <property type="entry name" value="Ribonuclease H-like superfamily/Ribonuclease H"/>
    <property type="match status" value="1"/>
</dbReference>
<accession>A0A498JPC0</accession>
<dbReference type="PANTHER" id="PTHR47074:SF11">
    <property type="entry name" value="REVERSE TRANSCRIPTASE-LIKE PROTEIN"/>
    <property type="match status" value="1"/>
</dbReference>
<sequence length="130" mass="14358">MTPTDGWFKLNVDGAVKVGEGIGGAGGRFVKVTVVSVLLVQGSFSVKQAELLALREGLHLVQRVGCRFLQVESDSMEVVLACNEFASEFDRYTFLYVPRTCNDAAHRLAKLSIEPPDVIREDLSHDLYSR</sequence>
<dbReference type="InterPro" id="IPR052929">
    <property type="entry name" value="RNase_H-like_EbsB-rel"/>
</dbReference>
<dbReference type="InterPro" id="IPR036397">
    <property type="entry name" value="RNaseH_sf"/>
</dbReference>